<evidence type="ECO:0000259" key="2">
    <source>
        <dbReference type="PROSITE" id="PS50870"/>
    </source>
</evidence>
<protein>
    <submittedName>
        <fullName evidence="3">Arfaptin-2</fullName>
    </submittedName>
</protein>
<dbReference type="PANTHER" id="PTHR12141:SF5">
    <property type="entry name" value="ARFAPTIN"/>
    <property type="match status" value="1"/>
</dbReference>
<comment type="caution">
    <text evidence="3">The sequence shown here is derived from an EMBL/GenBank/DDBJ whole genome shotgun (WGS) entry which is preliminary data.</text>
</comment>
<dbReference type="Pfam" id="PF06456">
    <property type="entry name" value="Arfaptin"/>
    <property type="match status" value="1"/>
</dbReference>
<organism evidence="3 4">
    <name type="scientific">Operophtera brumata</name>
    <name type="common">Winter moth</name>
    <name type="synonym">Phalaena brumata</name>
    <dbReference type="NCBI Taxonomy" id="104452"/>
    <lineage>
        <taxon>Eukaryota</taxon>
        <taxon>Metazoa</taxon>
        <taxon>Ecdysozoa</taxon>
        <taxon>Arthropoda</taxon>
        <taxon>Hexapoda</taxon>
        <taxon>Insecta</taxon>
        <taxon>Pterygota</taxon>
        <taxon>Neoptera</taxon>
        <taxon>Endopterygota</taxon>
        <taxon>Lepidoptera</taxon>
        <taxon>Glossata</taxon>
        <taxon>Ditrysia</taxon>
        <taxon>Geometroidea</taxon>
        <taxon>Geometridae</taxon>
        <taxon>Larentiinae</taxon>
        <taxon>Operophtera</taxon>
    </lineage>
</organism>
<dbReference type="InterPro" id="IPR027267">
    <property type="entry name" value="AH/BAR_dom_sf"/>
</dbReference>
<dbReference type="SMART" id="SM01015">
    <property type="entry name" value="Arfaptin"/>
    <property type="match status" value="1"/>
</dbReference>
<dbReference type="EMBL" id="JTDY01003868">
    <property type="protein sequence ID" value="KOB68903.1"/>
    <property type="molecule type" value="Genomic_DNA"/>
</dbReference>
<dbReference type="PANTHER" id="PTHR12141">
    <property type="entry name" value="ARFAPTIN-RELATED"/>
    <property type="match status" value="1"/>
</dbReference>
<accession>A0A0L7L069</accession>
<dbReference type="GO" id="GO:0006886">
    <property type="term" value="P:intracellular protein transport"/>
    <property type="evidence" value="ECO:0007669"/>
    <property type="project" value="TreeGrafter"/>
</dbReference>
<dbReference type="Gene3D" id="1.20.1270.60">
    <property type="entry name" value="Arfaptin homology (AH) domain/BAR domain"/>
    <property type="match status" value="1"/>
</dbReference>
<sequence>MLKDTPPIRESADSITSGTEPNTLLRAGGSKLESVRSWGVSTYKCTKQILYEKLGKSSRTVDTELEAQIESVRETQRKYLGVLRLSAALAAQLGAAQHTQRALGEAFAELAQKSPELREQFLYNADTQRSLARNGETLLAALHFFNNSLNTLTNKTIEDTLLTIRQYEAARVEYDAYRSELEASRGAAPDALAGHTARLWAHYDRLRNDSAVKLQLLHQNRLEASRGAAPDALAGHTARLWAHNDRLRNDSAFELQLLHQNR</sequence>
<feature type="non-terminal residue" evidence="3">
    <location>
        <position position="262"/>
    </location>
</feature>
<evidence type="ECO:0000256" key="1">
    <source>
        <dbReference type="SAM" id="MobiDB-lite"/>
    </source>
</evidence>
<dbReference type="PROSITE" id="PS50870">
    <property type="entry name" value="AH"/>
    <property type="match status" value="1"/>
</dbReference>
<dbReference type="InterPro" id="IPR030798">
    <property type="entry name" value="Arfaptin_fam"/>
</dbReference>
<dbReference type="GO" id="GO:0032588">
    <property type="term" value="C:trans-Golgi network membrane"/>
    <property type="evidence" value="ECO:0007669"/>
    <property type="project" value="TreeGrafter"/>
</dbReference>
<evidence type="ECO:0000313" key="4">
    <source>
        <dbReference type="Proteomes" id="UP000037510"/>
    </source>
</evidence>
<reference evidence="3 4" key="1">
    <citation type="journal article" date="2015" name="Genome Biol. Evol.">
        <title>The genome of winter moth (Operophtera brumata) provides a genomic perspective on sexual dimorphism and phenology.</title>
        <authorList>
            <person name="Derks M.F."/>
            <person name="Smit S."/>
            <person name="Salis L."/>
            <person name="Schijlen E."/>
            <person name="Bossers A."/>
            <person name="Mateman C."/>
            <person name="Pijl A.S."/>
            <person name="de Ridder D."/>
            <person name="Groenen M.A."/>
            <person name="Visser M.E."/>
            <person name="Megens H.J."/>
        </authorList>
    </citation>
    <scope>NUCLEOTIDE SEQUENCE [LARGE SCALE GENOMIC DNA]</scope>
    <source>
        <strain evidence="3">WM2013NL</strain>
        <tissue evidence="3">Head and thorax</tissue>
    </source>
</reference>
<dbReference type="GO" id="GO:0005543">
    <property type="term" value="F:phospholipid binding"/>
    <property type="evidence" value="ECO:0007669"/>
    <property type="project" value="TreeGrafter"/>
</dbReference>
<feature type="compositionally biased region" description="Polar residues" evidence="1">
    <location>
        <begin position="13"/>
        <end position="22"/>
    </location>
</feature>
<dbReference type="SUPFAM" id="SSF103657">
    <property type="entry name" value="BAR/IMD domain-like"/>
    <property type="match status" value="1"/>
</dbReference>
<dbReference type="GO" id="GO:0019904">
    <property type="term" value="F:protein domain specific binding"/>
    <property type="evidence" value="ECO:0007669"/>
    <property type="project" value="InterPro"/>
</dbReference>
<dbReference type="STRING" id="104452.A0A0L7L069"/>
<dbReference type="AlphaFoldDB" id="A0A0L7L069"/>
<dbReference type="Proteomes" id="UP000037510">
    <property type="component" value="Unassembled WGS sequence"/>
</dbReference>
<feature type="compositionally biased region" description="Basic and acidic residues" evidence="1">
    <location>
        <begin position="1"/>
        <end position="12"/>
    </location>
</feature>
<dbReference type="GO" id="GO:0034315">
    <property type="term" value="P:regulation of Arp2/3 complex-mediated actin nucleation"/>
    <property type="evidence" value="ECO:0007669"/>
    <property type="project" value="TreeGrafter"/>
</dbReference>
<keyword evidence="4" id="KW-1185">Reference proteome</keyword>
<gene>
    <name evidence="3" type="ORF">OBRU01_17621</name>
</gene>
<evidence type="ECO:0000313" key="3">
    <source>
        <dbReference type="EMBL" id="KOB68903.1"/>
    </source>
</evidence>
<proteinExistence type="predicted"/>
<feature type="domain" description="AH" evidence="2">
    <location>
        <begin position="60"/>
        <end position="262"/>
    </location>
</feature>
<feature type="region of interest" description="Disordered" evidence="1">
    <location>
        <begin position="1"/>
        <end position="24"/>
    </location>
</feature>
<name>A0A0L7L069_OPEBR</name>
<dbReference type="InterPro" id="IPR010504">
    <property type="entry name" value="AH_dom"/>
</dbReference>